<comment type="similarity">
    <text evidence="2">Belongs to the TMEM19 family.</text>
</comment>
<evidence type="ECO:0000256" key="2">
    <source>
        <dbReference type="ARBA" id="ARBA00009012"/>
    </source>
</evidence>
<accession>A0A5B8A409</accession>
<name>A0A5B8A409_9BACT</name>
<organism evidence="7 8">
    <name type="scientific">Hymenobacter jejuensis</name>
    <dbReference type="NCBI Taxonomy" id="2502781"/>
    <lineage>
        <taxon>Bacteria</taxon>
        <taxon>Pseudomonadati</taxon>
        <taxon>Bacteroidota</taxon>
        <taxon>Cytophagia</taxon>
        <taxon>Cytophagales</taxon>
        <taxon>Hymenobacteraceae</taxon>
        <taxon>Hymenobacter</taxon>
    </lineage>
</organism>
<dbReference type="KEGG" id="hyj:FHG12_19415"/>
<dbReference type="AlphaFoldDB" id="A0A5B8A409"/>
<dbReference type="GO" id="GO:0016020">
    <property type="term" value="C:membrane"/>
    <property type="evidence" value="ECO:0007669"/>
    <property type="project" value="UniProtKB-SubCell"/>
</dbReference>
<keyword evidence="3 6" id="KW-0812">Transmembrane</keyword>
<gene>
    <name evidence="7" type="ORF">FHG12_19415</name>
</gene>
<protein>
    <submittedName>
        <fullName evidence="7">DUF92 domain-containing protein</fullName>
    </submittedName>
</protein>
<feature type="transmembrane region" description="Helical" evidence="6">
    <location>
        <begin position="190"/>
        <end position="209"/>
    </location>
</feature>
<keyword evidence="8" id="KW-1185">Reference proteome</keyword>
<reference evidence="7 8" key="1">
    <citation type="submission" date="2019-06" db="EMBL/GenBank/DDBJ databases">
        <authorList>
            <person name="Srinivasan S."/>
        </authorList>
    </citation>
    <scope>NUCLEOTIDE SEQUENCE [LARGE SCALE GENOMIC DNA]</scope>
    <source>
        <strain evidence="7 8">17J68-5</strain>
    </source>
</reference>
<dbReference type="EMBL" id="CP040896">
    <property type="protein sequence ID" value="QDA62134.1"/>
    <property type="molecule type" value="Genomic_DNA"/>
</dbReference>
<dbReference type="PANTHER" id="PTHR13353:SF5">
    <property type="entry name" value="TRANSMEMBRANE PROTEIN 19"/>
    <property type="match status" value="1"/>
</dbReference>
<feature type="transmembrane region" description="Helical" evidence="6">
    <location>
        <begin position="221"/>
        <end position="241"/>
    </location>
</feature>
<dbReference type="Pfam" id="PF01940">
    <property type="entry name" value="DUF92"/>
    <property type="match status" value="1"/>
</dbReference>
<dbReference type="InterPro" id="IPR002794">
    <property type="entry name" value="DUF92_TMEM19"/>
</dbReference>
<comment type="subcellular location">
    <subcellularLocation>
        <location evidence="1">Membrane</location>
        <topology evidence="1">Multi-pass membrane protein</topology>
    </subcellularLocation>
</comment>
<dbReference type="PANTHER" id="PTHR13353">
    <property type="entry name" value="TRANSMEMBRANE PROTEIN 19"/>
    <property type="match status" value="1"/>
</dbReference>
<evidence type="ECO:0000256" key="1">
    <source>
        <dbReference type="ARBA" id="ARBA00004141"/>
    </source>
</evidence>
<keyword evidence="4 6" id="KW-1133">Transmembrane helix</keyword>
<evidence type="ECO:0000256" key="5">
    <source>
        <dbReference type="ARBA" id="ARBA00023136"/>
    </source>
</evidence>
<evidence type="ECO:0000313" key="7">
    <source>
        <dbReference type="EMBL" id="QDA62134.1"/>
    </source>
</evidence>
<evidence type="ECO:0000256" key="3">
    <source>
        <dbReference type="ARBA" id="ARBA00022692"/>
    </source>
</evidence>
<keyword evidence="5 6" id="KW-0472">Membrane</keyword>
<feature type="transmembrane region" description="Helical" evidence="6">
    <location>
        <begin position="37"/>
        <end position="60"/>
    </location>
</feature>
<dbReference type="OrthoDB" id="9770047at2"/>
<proteinExistence type="inferred from homology"/>
<evidence type="ECO:0000256" key="6">
    <source>
        <dbReference type="SAM" id="Phobius"/>
    </source>
</evidence>
<sequence length="244" mass="24764">MPPLISLGAVLLLLGLGMTYSLQTGKLTRAGAGTGGALGLLIFLGTGYTGLGLLILFFLLGSGATVWQRATKQRWGVAEAHHGRRTAAQVVANAGVAGAAALVSWVLPAHAPLCQLLLAGSLAAATADTLSSELGTVYGRRFYNILTLRPDTRGRDGVVSAEGTLLGLTGSILLAGVATLGFGWPQAYSFWVVALAGTVGNLADSVLGATLERRGILSNDAVNLLNTLTGAVTAAVGYALLGLP</sequence>
<evidence type="ECO:0000313" key="8">
    <source>
        <dbReference type="Proteomes" id="UP000305398"/>
    </source>
</evidence>
<dbReference type="Proteomes" id="UP000305398">
    <property type="component" value="Chromosome"/>
</dbReference>
<feature type="transmembrane region" description="Helical" evidence="6">
    <location>
        <begin position="163"/>
        <end position="184"/>
    </location>
</feature>
<dbReference type="RefSeq" id="WP_139517365.1">
    <property type="nucleotide sequence ID" value="NZ_CP040896.1"/>
</dbReference>
<evidence type="ECO:0000256" key="4">
    <source>
        <dbReference type="ARBA" id="ARBA00022989"/>
    </source>
</evidence>